<dbReference type="EMBL" id="SNRY01000276">
    <property type="protein sequence ID" value="KAA6343323.1"/>
    <property type="molecule type" value="Genomic_DNA"/>
</dbReference>
<reference evidence="2" key="1">
    <citation type="submission" date="2019-03" db="EMBL/GenBank/DDBJ databases">
        <title>Single cell metagenomics reveals metabolic interactions within the superorganism composed of flagellate Streblomastix strix and complex community of Bacteroidetes bacteria on its surface.</title>
        <authorList>
            <person name="Treitli S.C."/>
            <person name="Kolisko M."/>
            <person name="Husnik F."/>
            <person name="Keeling P."/>
            <person name="Hampl V."/>
        </authorList>
    </citation>
    <scope>NUCLEOTIDE SEQUENCE</scope>
    <source>
        <strain evidence="2">STM</strain>
    </source>
</reference>
<feature type="region of interest" description="Disordered" evidence="1">
    <location>
        <begin position="163"/>
        <end position="188"/>
    </location>
</feature>
<dbReference type="AlphaFoldDB" id="A0A5J4SDG1"/>
<gene>
    <name evidence="2" type="ORF">EZS27_009005</name>
</gene>
<accession>A0A5J4SDG1</accession>
<evidence type="ECO:0000313" key="2">
    <source>
        <dbReference type="EMBL" id="KAA6343323.1"/>
    </source>
</evidence>
<proteinExistence type="predicted"/>
<comment type="caution">
    <text evidence="2">The sequence shown here is derived from an EMBL/GenBank/DDBJ whole genome shotgun (WGS) entry which is preliminary data.</text>
</comment>
<sequence>MDSGKIRKEARFLTDKMAHELNLSMPQYNDVYEINYDFIFAVNHLMNDVTKGNSRALDKYFYNLDTRNDDLRWVLSERQYRQFLGIEYFYRPIYASGNKWHFKVYITYTNHSLFYFGKPQCYHTYHSGHYRTDHNHTSYYKDKYNHVHYHGSYSVKSENVYHNNRHSDFGTNDRKNNKENSSRRNKHN</sequence>
<organism evidence="2">
    <name type="scientific">termite gut metagenome</name>
    <dbReference type="NCBI Taxonomy" id="433724"/>
    <lineage>
        <taxon>unclassified sequences</taxon>
        <taxon>metagenomes</taxon>
        <taxon>organismal metagenomes</taxon>
    </lineage>
</organism>
<evidence type="ECO:0000256" key="1">
    <source>
        <dbReference type="SAM" id="MobiDB-lite"/>
    </source>
</evidence>
<name>A0A5J4SDG1_9ZZZZ</name>
<feature type="compositionally biased region" description="Basic and acidic residues" evidence="1">
    <location>
        <begin position="165"/>
        <end position="182"/>
    </location>
</feature>
<protein>
    <submittedName>
        <fullName evidence="2">Uncharacterized protein</fullName>
    </submittedName>
</protein>